<proteinExistence type="predicted"/>
<feature type="region of interest" description="Disordered" evidence="1">
    <location>
        <begin position="355"/>
        <end position="418"/>
    </location>
</feature>
<reference evidence="2" key="1">
    <citation type="submission" date="2023-03" db="EMBL/GenBank/DDBJ databases">
        <title>Massive genome expansion in bonnet fungi (Mycena s.s.) driven by repeated elements and novel gene families across ecological guilds.</title>
        <authorList>
            <consortium name="Lawrence Berkeley National Laboratory"/>
            <person name="Harder C.B."/>
            <person name="Miyauchi S."/>
            <person name="Viragh M."/>
            <person name="Kuo A."/>
            <person name="Thoen E."/>
            <person name="Andreopoulos B."/>
            <person name="Lu D."/>
            <person name="Skrede I."/>
            <person name="Drula E."/>
            <person name="Henrissat B."/>
            <person name="Morin E."/>
            <person name="Kohler A."/>
            <person name="Barry K."/>
            <person name="LaButti K."/>
            <person name="Morin E."/>
            <person name="Salamov A."/>
            <person name="Lipzen A."/>
            <person name="Mereny Z."/>
            <person name="Hegedus B."/>
            <person name="Baldrian P."/>
            <person name="Stursova M."/>
            <person name="Weitz H."/>
            <person name="Taylor A."/>
            <person name="Grigoriev I.V."/>
            <person name="Nagy L.G."/>
            <person name="Martin F."/>
            <person name="Kauserud H."/>
        </authorList>
    </citation>
    <scope>NUCLEOTIDE SEQUENCE</scope>
    <source>
        <strain evidence="2">CBHHK067</strain>
    </source>
</reference>
<keyword evidence="3" id="KW-1185">Reference proteome</keyword>
<comment type="caution">
    <text evidence="2">The sequence shown here is derived from an EMBL/GenBank/DDBJ whole genome shotgun (WGS) entry which is preliminary data.</text>
</comment>
<protein>
    <submittedName>
        <fullName evidence="2">Uncharacterized protein</fullName>
    </submittedName>
</protein>
<gene>
    <name evidence="2" type="ORF">B0H17DRAFT_1144534</name>
</gene>
<sequence>MYQLHQLLCGEFPEPCFSIIRSTQWVSFLGNSEDIPREAERFCKTLTRLTSTLSNGSMEFMDPIRGPVYLDPAHHSRPFNPTQALPPTTTEFGREDAIRWLFESDHIELDMKQLDSPGPNGIVVTFTINQVWRNNCQQLSRRVRQISEAIADRLPYYKVEDVVQGIDEPDLNSIFDGTEEARRAAGRARRTLLDQLGLLVWFMSVEPGWSTKIPHEMVDFVVDLRLNERPSRGCPVSLPRDWRFFNMGHYVRNTIPFHYMWTDVERNEPRLFTYSPEFLKEYISEVQQRDGITVPVEELPRYQAWRHKLFGYDLYAQDEKLRTGPDSDYYLSDAILEHERWHVVSAPRQGKVYNPYNGRPIGEDNKAESDPGGSIYHRSYQIVSNRPGRPGRIDRTLRDSDEYPRRRRSSEGAYKPLAERLLITPEPNPLSLLGYNQTHPELREAGREDTHTWYGRTYYNPELIGDASVHEEDEAPAYTHSPESLDPGDPADRTLSSEPFEYQDDSENQFMEKMNLDVGRYSPSSIQRDEDDYLTARSAQSESPGMPGGPYRENSEEAAPLTKTEHFNALLTWAATVTSTTNEFKLKEIVWNNQLLDRGILIFDDPRAQTMGDLLTMAIKYAVPFQLYIRMSDVPLFVAHDIPDVERILLPATLEPGFSETGLKWLGAHATRTVWVDLVAKLLCRPYAGAFLAKGGITNRIALFIDKDLPARYTQGPSSRITEYGRGFVRRGIFVDEHGIEREELMTRETVSDDENSLLFGFIPQGSPERDLYLFPPPSLLESECPGHFTGEMTGKAQEWFEYVCKRISGDDITSCWMNLGNWRTFLRNARRQFFTSEAEANTSLAELDSKKKPES</sequence>
<evidence type="ECO:0000313" key="3">
    <source>
        <dbReference type="Proteomes" id="UP001221757"/>
    </source>
</evidence>
<feature type="compositionally biased region" description="Basic and acidic residues" evidence="1">
    <location>
        <begin position="391"/>
        <end position="404"/>
    </location>
</feature>
<dbReference type="Proteomes" id="UP001221757">
    <property type="component" value="Unassembled WGS sequence"/>
</dbReference>
<evidence type="ECO:0000313" key="2">
    <source>
        <dbReference type="EMBL" id="KAJ7661810.1"/>
    </source>
</evidence>
<accession>A0AAD7G6L9</accession>
<evidence type="ECO:0000256" key="1">
    <source>
        <dbReference type="SAM" id="MobiDB-lite"/>
    </source>
</evidence>
<name>A0AAD7G6L9_MYCRO</name>
<feature type="region of interest" description="Disordered" evidence="1">
    <location>
        <begin position="520"/>
        <end position="556"/>
    </location>
</feature>
<organism evidence="2 3">
    <name type="scientific">Mycena rosella</name>
    <name type="common">Pink bonnet</name>
    <name type="synonym">Agaricus rosellus</name>
    <dbReference type="NCBI Taxonomy" id="1033263"/>
    <lineage>
        <taxon>Eukaryota</taxon>
        <taxon>Fungi</taxon>
        <taxon>Dikarya</taxon>
        <taxon>Basidiomycota</taxon>
        <taxon>Agaricomycotina</taxon>
        <taxon>Agaricomycetes</taxon>
        <taxon>Agaricomycetidae</taxon>
        <taxon>Agaricales</taxon>
        <taxon>Marasmiineae</taxon>
        <taxon>Mycenaceae</taxon>
        <taxon>Mycena</taxon>
    </lineage>
</organism>
<dbReference type="AlphaFoldDB" id="A0AAD7G6L9"/>
<feature type="region of interest" description="Disordered" evidence="1">
    <location>
        <begin position="474"/>
        <end position="508"/>
    </location>
</feature>
<dbReference type="EMBL" id="JARKIE010000246">
    <property type="protein sequence ID" value="KAJ7661810.1"/>
    <property type="molecule type" value="Genomic_DNA"/>
</dbReference>